<feature type="compositionally biased region" description="Basic and acidic residues" evidence="1">
    <location>
        <begin position="386"/>
        <end position="403"/>
    </location>
</feature>
<feature type="compositionally biased region" description="Low complexity" evidence="1">
    <location>
        <begin position="404"/>
        <end position="429"/>
    </location>
</feature>
<dbReference type="EMBL" id="BQKY01000002">
    <property type="protein sequence ID" value="GJN87707.1"/>
    <property type="molecule type" value="Genomic_DNA"/>
</dbReference>
<evidence type="ECO:0000313" key="3">
    <source>
        <dbReference type="Proteomes" id="UP001342314"/>
    </source>
</evidence>
<feature type="compositionally biased region" description="Pro residues" evidence="1">
    <location>
        <begin position="430"/>
        <end position="441"/>
    </location>
</feature>
<feature type="compositionally biased region" description="Low complexity" evidence="1">
    <location>
        <begin position="15"/>
        <end position="33"/>
    </location>
</feature>
<feature type="region of interest" description="Disordered" evidence="1">
    <location>
        <begin position="60"/>
        <end position="140"/>
    </location>
</feature>
<evidence type="ECO:0000313" key="2">
    <source>
        <dbReference type="EMBL" id="GJN87707.1"/>
    </source>
</evidence>
<feature type="compositionally biased region" description="Low complexity" evidence="1">
    <location>
        <begin position="442"/>
        <end position="513"/>
    </location>
</feature>
<dbReference type="Proteomes" id="UP001342314">
    <property type="component" value="Unassembled WGS sequence"/>
</dbReference>
<evidence type="ECO:0008006" key="4">
    <source>
        <dbReference type="Google" id="ProtNLM"/>
    </source>
</evidence>
<feature type="compositionally biased region" description="Low complexity" evidence="1">
    <location>
        <begin position="352"/>
        <end position="373"/>
    </location>
</feature>
<protein>
    <recommendedName>
        <fullName evidence="4">Transcriptional regulatory protein RXT2 N-terminal domain-containing protein</fullName>
    </recommendedName>
</protein>
<proteinExistence type="predicted"/>
<dbReference type="AlphaFoldDB" id="A0AAV5GEE9"/>
<gene>
    <name evidence="2" type="ORF">Rhopal_000662-T1</name>
</gene>
<feature type="region of interest" description="Disordered" evidence="1">
    <location>
        <begin position="1"/>
        <end position="44"/>
    </location>
</feature>
<evidence type="ECO:0000256" key="1">
    <source>
        <dbReference type="SAM" id="MobiDB-lite"/>
    </source>
</evidence>
<name>A0AAV5GEE9_9BASI</name>
<comment type="caution">
    <text evidence="2">The sequence shown here is derived from an EMBL/GenBank/DDBJ whole genome shotgun (WGS) entry which is preliminary data.</text>
</comment>
<accession>A0AAV5GEE9</accession>
<reference evidence="2 3" key="1">
    <citation type="submission" date="2021-12" db="EMBL/GenBank/DDBJ databases">
        <title>High titer production of polyol ester of fatty acids by Rhodotorula paludigena BS15 towards product separation-free biomass refinery.</title>
        <authorList>
            <person name="Mano J."/>
            <person name="Ono H."/>
            <person name="Tanaka T."/>
            <person name="Naito K."/>
            <person name="Sushida H."/>
            <person name="Ike M."/>
            <person name="Tokuyasu K."/>
            <person name="Kitaoka M."/>
        </authorList>
    </citation>
    <scope>NUCLEOTIDE SEQUENCE [LARGE SCALE GENOMIC DNA]</scope>
    <source>
        <strain evidence="2 3">BS15</strain>
    </source>
</reference>
<keyword evidence="3" id="KW-1185">Reference proteome</keyword>
<feature type="compositionally biased region" description="Low complexity" evidence="1">
    <location>
        <begin position="554"/>
        <end position="567"/>
    </location>
</feature>
<feature type="region of interest" description="Disordered" evidence="1">
    <location>
        <begin position="249"/>
        <end position="592"/>
    </location>
</feature>
<feature type="compositionally biased region" description="Low complexity" evidence="1">
    <location>
        <begin position="308"/>
        <end position="340"/>
    </location>
</feature>
<feature type="compositionally biased region" description="Low complexity" evidence="1">
    <location>
        <begin position="288"/>
        <end position="300"/>
    </location>
</feature>
<feature type="compositionally biased region" description="Basic and acidic residues" evidence="1">
    <location>
        <begin position="249"/>
        <end position="284"/>
    </location>
</feature>
<sequence>MARDSSHGPAAALNGAGTSAQPQAGPAGQTDAGPAGGAAGQPAQRVALADKNVAMLSLPTRDLPSYYDSPSSPSAAGDSDWEDAEDPTASYIPTTNRGHKLSRHAPHTRRGRLGHHANVDGGFTDPLSSGSLAPPAHKRRKLNDLVSASSEAGFPVAPNLHLVPRPVHVLSRESDAPFPSYLPPVPQSPLDLLLQPAIQHTLGKKNATFHLLAESATNLIEQEAELVGALTKVCRGLRGEGFEWRWEGDDERRKAREDERRREREERDEKARSERHELEQKAAEDEAAASAAATDAAAAEGRAEDQTPAPAAMEIDPAAAGSKETSAAAPEPAAAAAPAALDDEVKLEQATPVISSAVAPSPSVSNPVPVPGVTPQSTESTPAGDSRPEQAMHAGEADAEMKDAAAAPADQKDAAAAAEGAPAASTEAPTPAPADGAPPPAAADVPAIVVGSSTDDAATPAAANAVASTTEQTDATPAAPDAAAAQAATATATAAADGDASTTAEATPAPSGTDEPSVRRRSGRVATRGTGASGVGGSMRHTRSRQSSPEEGYSSGADEFGAAGEGDSSLDEPSGAGGGGARAQQQQQQLVAEEEMPEYAARMVDPEVFVRSLFVSGDKVEMERVVPAPGGGVVGTGQMETLTPNEQEVLLHDCLTDLHRFLADTLEYRSRLLEIRDGTLGVERRRKGMHKVVRTVAMDWLEEEGAGMGVEPAGPYEQ</sequence>
<organism evidence="2 3">
    <name type="scientific">Rhodotorula paludigena</name>
    <dbReference type="NCBI Taxonomy" id="86838"/>
    <lineage>
        <taxon>Eukaryota</taxon>
        <taxon>Fungi</taxon>
        <taxon>Dikarya</taxon>
        <taxon>Basidiomycota</taxon>
        <taxon>Pucciniomycotina</taxon>
        <taxon>Microbotryomycetes</taxon>
        <taxon>Sporidiobolales</taxon>
        <taxon>Sporidiobolaceae</taxon>
        <taxon>Rhodotorula</taxon>
    </lineage>
</organism>
<feature type="compositionally biased region" description="Basic residues" evidence="1">
    <location>
        <begin position="97"/>
        <end position="115"/>
    </location>
</feature>
<feature type="compositionally biased region" description="Low complexity" evidence="1">
    <location>
        <begin position="64"/>
        <end position="78"/>
    </location>
</feature>
<feature type="compositionally biased region" description="Polar residues" evidence="1">
    <location>
        <begin position="374"/>
        <end position="383"/>
    </location>
</feature>